<evidence type="ECO:0000256" key="1">
    <source>
        <dbReference type="ARBA" id="ARBA00023002"/>
    </source>
</evidence>
<dbReference type="InterPro" id="IPR036812">
    <property type="entry name" value="NAD(P)_OxRdtase_dom_sf"/>
</dbReference>
<accession>A0ABW1EI74</accession>
<evidence type="ECO:0000259" key="2">
    <source>
        <dbReference type="Pfam" id="PF00248"/>
    </source>
</evidence>
<keyword evidence="4" id="KW-1185">Reference proteome</keyword>
<name>A0ABW1EI74_9BACT</name>
<dbReference type="CDD" id="cd19080">
    <property type="entry name" value="AKR_AKR9A_9B"/>
    <property type="match status" value="1"/>
</dbReference>
<evidence type="ECO:0000313" key="4">
    <source>
        <dbReference type="Proteomes" id="UP001596091"/>
    </source>
</evidence>
<dbReference type="SUPFAM" id="SSF51430">
    <property type="entry name" value="NAD(P)-linked oxidoreductase"/>
    <property type="match status" value="1"/>
</dbReference>
<feature type="domain" description="NADP-dependent oxidoreductase" evidence="2">
    <location>
        <begin position="20"/>
        <end position="324"/>
    </location>
</feature>
<gene>
    <name evidence="3" type="ORF">ACFPT7_11630</name>
</gene>
<keyword evidence="1" id="KW-0560">Oxidoreductase</keyword>
<protein>
    <submittedName>
        <fullName evidence="3">Aldo/keto reductase</fullName>
    </submittedName>
</protein>
<comment type="caution">
    <text evidence="3">The sequence shown here is derived from an EMBL/GenBank/DDBJ whole genome shotgun (WGS) entry which is preliminary data.</text>
</comment>
<organism evidence="3 4">
    <name type="scientific">Acidicapsa dinghuensis</name>
    <dbReference type="NCBI Taxonomy" id="2218256"/>
    <lineage>
        <taxon>Bacteria</taxon>
        <taxon>Pseudomonadati</taxon>
        <taxon>Acidobacteriota</taxon>
        <taxon>Terriglobia</taxon>
        <taxon>Terriglobales</taxon>
        <taxon>Acidobacteriaceae</taxon>
        <taxon>Acidicapsa</taxon>
    </lineage>
</organism>
<dbReference type="PANTHER" id="PTHR43364">
    <property type="entry name" value="NADH-SPECIFIC METHYLGLYOXAL REDUCTASE-RELATED"/>
    <property type="match status" value="1"/>
</dbReference>
<sequence length="354" mass="39497">MTLRMNEYITLGRSGLRVSPLCLGTMTYGNNRWGSDDAVSRAIFDRYIESGGNFIDTADGYAEGKSEEILGRFVAETGLRDKLVIATKFTFNLTQGNPNAGGNGRKNIYRALDGSLKRLGMDYVDLYWLHAWDKVTPVEEVIQTLDTLVRAGKIRHYAFSDVPAWYYARAATLAECHSLSKPIALQLEYSLVERTIEREHIPAAQHLGAAVCPWSPLASGFLAGKYRRDQTTEGGKGRLEVLKGTTNPVFEKFTERNWRIIDALESIAKQLNRSMAQVALHWAATQPGITSTLIGATSLTQLEDNLASLDFDLPQELRDRLNKVSALDPAHPYMFFEDTLQSRIHGGVTVHPWS</sequence>
<dbReference type="RefSeq" id="WP_263339122.1">
    <property type="nucleotide sequence ID" value="NZ_JAGSYH010000005.1"/>
</dbReference>
<dbReference type="Pfam" id="PF00248">
    <property type="entry name" value="Aldo_ket_red"/>
    <property type="match status" value="1"/>
</dbReference>
<dbReference type="Proteomes" id="UP001596091">
    <property type="component" value="Unassembled WGS sequence"/>
</dbReference>
<reference evidence="4" key="1">
    <citation type="journal article" date="2019" name="Int. J. Syst. Evol. Microbiol.">
        <title>The Global Catalogue of Microorganisms (GCM) 10K type strain sequencing project: providing services to taxonomists for standard genome sequencing and annotation.</title>
        <authorList>
            <consortium name="The Broad Institute Genomics Platform"/>
            <consortium name="The Broad Institute Genome Sequencing Center for Infectious Disease"/>
            <person name="Wu L."/>
            <person name="Ma J."/>
        </authorList>
    </citation>
    <scope>NUCLEOTIDE SEQUENCE [LARGE SCALE GENOMIC DNA]</scope>
    <source>
        <strain evidence="4">JCM 4087</strain>
    </source>
</reference>
<evidence type="ECO:0000313" key="3">
    <source>
        <dbReference type="EMBL" id="MFC5862945.1"/>
    </source>
</evidence>
<dbReference type="EMBL" id="JBHSPH010000003">
    <property type="protein sequence ID" value="MFC5862945.1"/>
    <property type="molecule type" value="Genomic_DNA"/>
</dbReference>
<dbReference type="InterPro" id="IPR050523">
    <property type="entry name" value="AKR_Detox_Biosynth"/>
</dbReference>
<dbReference type="PANTHER" id="PTHR43364:SF4">
    <property type="entry name" value="NAD(P)-LINKED OXIDOREDUCTASE SUPERFAMILY PROTEIN"/>
    <property type="match status" value="1"/>
</dbReference>
<dbReference type="Gene3D" id="3.20.20.100">
    <property type="entry name" value="NADP-dependent oxidoreductase domain"/>
    <property type="match status" value="1"/>
</dbReference>
<dbReference type="InterPro" id="IPR023210">
    <property type="entry name" value="NADP_OxRdtase_dom"/>
</dbReference>
<proteinExistence type="predicted"/>